<keyword evidence="4 7" id="KW-0808">Transferase</keyword>
<proteinExistence type="inferred from homology"/>
<reference evidence="8 9" key="2">
    <citation type="submission" date="2018-10" db="EMBL/GenBank/DDBJ databases">
        <title>Isolation of pseudouridimycin from Streptomyces albus DSM 40763.</title>
        <authorList>
            <person name="Rosenqvist P."/>
            <person name="Metsae-Ketelae M."/>
            <person name="Virta P."/>
        </authorList>
    </citation>
    <scope>NUCLEOTIDE SEQUENCE [LARGE SCALE GENOMIC DNA]</scope>
    <source>
        <strain evidence="8 9">DSM 40763</strain>
    </source>
</reference>
<dbReference type="GO" id="GO:0032259">
    <property type="term" value="P:methylation"/>
    <property type="evidence" value="ECO:0007669"/>
    <property type="project" value="UniProtKB-KW"/>
</dbReference>
<evidence type="ECO:0000313" key="9">
    <source>
        <dbReference type="Proteomes" id="UP000298111"/>
    </source>
</evidence>
<dbReference type="AlphaFoldDB" id="L7PLF7"/>
<comment type="similarity">
    <text evidence="2 6">Belongs to the UPF0677 family.</text>
</comment>
<dbReference type="SUPFAM" id="SSF53335">
    <property type="entry name" value="S-adenosyl-L-methionine-dependent methyltransferases"/>
    <property type="match status" value="1"/>
</dbReference>
<dbReference type="EC" id="2.1.1.-" evidence="6"/>
<reference evidence="7" key="1">
    <citation type="journal article" date="2013" name="J. Am. Chem. Soc.">
        <title>Characterization of streptonigrin biosynthesis reveals a cryptic carboxyl methylation and an unusual oxidative cleavage of a N-C bond.</title>
        <authorList>
            <person name="Xu F."/>
            <person name="Kong D."/>
            <person name="He X."/>
            <person name="Zhang Z."/>
            <person name="Han M."/>
            <person name="Xie X."/>
            <person name="Wang P."/>
            <person name="Cheng H."/>
            <person name="Tao M."/>
            <person name="Zhang L."/>
            <person name="Deng Z."/>
            <person name="Lin S."/>
        </authorList>
    </citation>
    <scope>NUCLEOTIDE SEQUENCE</scope>
    <source>
        <strain evidence="7">CGMCC 4.1223</strain>
    </source>
</reference>
<dbReference type="GeneID" id="75185544"/>
<dbReference type="Proteomes" id="UP000298111">
    <property type="component" value="Unassembled WGS sequence"/>
</dbReference>
<dbReference type="EMBL" id="JQ414024">
    <property type="protein sequence ID" value="AFW04586.1"/>
    <property type="molecule type" value="Genomic_DNA"/>
</dbReference>
<dbReference type="Pfam" id="PF04072">
    <property type="entry name" value="LCM"/>
    <property type="match status" value="1"/>
</dbReference>
<dbReference type="InterPro" id="IPR029063">
    <property type="entry name" value="SAM-dependent_MTases_sf"/>
</dbReference>
<sequence>MTTEGTVPGRTAAEPSSTAVRTALWRALHVQHDPAPPVFEDELGLRLAGPGSEWRRRPDMDPDDNPFARAAVITRARFAEDLITEQAGRGVDQYVVLGAGLDTFAQRRTDLTPALRVFEVDAPGPQLWKRRRLEELGFGVSDRLVFVPFDLAAGGSWWDALVTAGFDPGRPAVVASLGVSTYLGKDAIVAMLRQGTALAPGSTLVTTFQLPLEMVEPGPRELRAAVEKAARASGTPFTGFFAPEEILALARDAGFRTAEHITAPELTARYFAGRSDGLRPSNAEELLVVTV</sequence>
<comment type="function">
    <text evidence="1 6">Exhibits S-adenosyl-L-methionine-dependent methyltransferase activity.</text>
</comment>
<protein>
    <recommendedName>
        <fullName evidence="6">S-adenosyl-L-methionine-dependent methyltransferase</fullName>
        <ecNumber evidence="6">2.1.1.-</ecNumber>
    </recommendedName>
</protein>
<dbReference type="Gene3D" id="3.40.50.150">
    <property type="entry name" value="Vaccinia Virus protein VP39"/>
    <property type="match status" value="1"/>
</dbReference>
<evidence type="ECO:0000256" key="3">
    <source>
        <dbReference type="ARBA" id="ARBA00022603"/>
    </source>
</evidence>
<evidence type="ECO:0000313" key="7">
    <source>
        <dbReference type="EMBL" id="AFW04586.1"/>
    </source>
</evidence>
<evidence type="ECO:0000256" key="4">
    <source>
        <dbReference type="ARBA" id="ARBA00022679"/>
    </source>
</evidence>
<accession>L7PLF7</accession>
<dbReference type="GO" id="GO:0008168">
    <property type="term" value="F:methyltransferase activity"/>
    <property type="evidence" value="ECO:0007669"/>
    <property type="project" value="UniProtKB-UniRule"/>
</dbReference>
<dbReference type="InterPro" id="IPR007213">
    <property type="entry name" value="Ppm1/Ppm2/Tcmp"/>
</dbReference>
<keyword evidence="5 6" id="KW-0949">S-adenosyl-L-methionine</keyword>
<gene>
    <name evidence="7" type="primary">stnF4</name>
    <name evidence="8" type="ORF">D8771_34875</name>
</gene>
<name>L7PLF7_9ACTN</name>
<dbReference type="NCBIfam" id="TIGR00027">
    <property type="entry name" value="mthyl_TIGR00027"/>
    <property type="match status" value="1"/>
</dbReference>
<dbReference type="InterPro" id="IPR011610">
    <property type="entry name" value="SAM_mthyl_Trfase_ML2640-like"/>
</dbReference>
<dbReference type="PANTHER" id="PTHR43619">
    <property type="entry name" value="S-ADENOSYL-L-METHIONINE-DEPENDENT METHYLTRANSFERASE YKTD-RELATED"/>
    <property type="match status" value="1"/>
</dbReference>
<dbReference type="PANTHER" id="PTHR43619:SF2">
    <property type="entry name" value="S-ADENOSYL-L-METHIONINE-DEPENDENT METHYLTRANSFERASES SUPERFAMILY PROTEIN"/>
    <property type="match status" value="1"/>
</dbReference>
<evidence type="ECO:0000256" key="6">
    <source>
        <dbReference type="RuleBase" id="RU362030"/>
    </source>
</evidence>
<evidence type="ECO:0000256" key="1">
    <source>
        <dbReference type="ARBA" id="ARBA00003907"/>
    </source>
</evidence>
<organism evidence="7">
    <name type="scientific">Streptomyces albus</name>
    <dbReference type="NCBI Taxonomy" id="1888"/>
    <lineage>
        <taxon>Bacteria</taxon>
        <taxon>Bacillati</taxon>
        <taxon>Actinomycetota</taxon>
        <taxon>Actinomycetes</taxon>
        <taxon>Kitasatosporales</taxon>
        <taxon>Streptomycetaceae</taxon>
        <taxon>Streptomyces</taxon>
    </lineage>
</organism>
<dbReference type="RefSeq" id="WP_016467114.1">
    <property type="nucleotide sequence ID" value="NZ_BBQG01000010.1"/>
</dbReference>
<evidence type="ECO:0000313" key="8">
    <source>
        <dbReference type="EMBL" id="TGG74775.1"/>
    </source>
</evidence>
<evidence type="ECO:0000256" key="5">
    <source>
        <dbReference type="ARBA" id="ARBA00022691"/>
    </source>
</evidence>
<evidence type="ECO:0000256" key="2">
    <source>
        <dbReference type="ARBA" id="ARBA00008138"/>
    </source>
</evidence>
<dbReference type="EMBL" id="RCIY01000120">
    <property type="protein sequence ID" value="TGG74775.1"/>
    <property type="molecule type" value="Genomic_DNA"/>
</dbReference>
<keyword evidence="3 6" id="KW-0489">Methyltransferase</keyword>